<dbReference type="InterPro" id="IPR029510">
    <property type="entry name" value="Ald_DH_CS_GLU"/>
</dbReference>
<evidence type="ECO:0000256" key="1">
    <source>
        <dbReference type="ARBA" id="ARBA00009986"/>
    </source>
</evidence>
<dbReference type="InterPro" id="IPR016163">
    <property type="entry name" value="Ald_DH_C"/>
</dbReference>
<proteinExistence type="inferred from homology"/>
<dbReference type="Proteomes" id="UP001595279">
    <property type="component" value="Unassembled WGS sequence"/>
</dbReference>
<name>A0ABV7CRQ6_9BACI</name>
<accession>A0ABV7CRQ6</accession>
<dbReference type="PANTHER" id="PTHR43570">
    <property type="entry name" value="ALDEHYDE DEHYDROGENASE"/>
    <property type="match status" value="1"/>
</dbReference>
<evidence type="ECO:0000256" key="5">
    <source>
        <dbReference type="RuleBase" id="RU003345"/>
    </source>
</evidence>
<evidence type="ECO:0000256" key="3">
    <source>
        <dbReference type="PIRNR" id="PIRNR036492"/>
    </source>
</evidence>
<reference evidence="9" key="1">
    <citation type="journal article" date="2019" name="Int. J. Syst. Evol. Microbiol.">
        <title>The Global Catalogue of Microorganisms (GCM) 10K type strain sequencing project: providing services to taxonomists for standard genome sequencing and annotation.</title>
        <authorList>
            <consortium name="The Broad Institute Genomics Platform"/>
            <consortium name="The Broad Institute Genome Sequencing Center for Infectious Disease"/>
            <person name="Wu L."/>
            <person name="Ma J."/>
        </authorList>
    </citation>
    <scope>NUCLEOTIDE SEQUENCE [LARGE SCALE GENOMIC DNA]</scope>
    <source>
        <strain evidence="9">KCTC 13128</strain>
    </source>
</reference>
<gene>
    <name evidence="8" type="ORF">ACFOGI_01855</name>
</gene>
<dbReference type="InterPro" id="IPR016162">
    <property type="entry name" value="Ald_DH_N"/>
</dbReference>
<dbReference type="Gene3D" id="3.40.605.10">
    <property type="entry name" value="Aldehyde Dehydrogenase, Chain A, domain 1"/>
    <property type="match status" value="1"/>
</dbReference>
<dbReference type="PROSITE" id="PS00070">
    <property type="entry name" value="ALDEHYDE_DEHYDR_CYS"/>
    <property type="match status" value="1"/>
</dbReference>
<feature type="coiled-coil region" evidence="6">
    <location>
        <begin position="23"/>
        <end position="50"/>
    </location>
</feature>
<dbReference type="InterPro" id="IPR016161">
    <property type="entry name" value="Ald_DH/histidinol_DH"/>
</dbReference>
<feature type="domain" description="Aldehyde dehydrogenase" evidence="7">
    <location>
        <begin position="7"/>
        <end position="428"/>
    </location>
</feature>
<protein>
    <recommendedName>
        <fullName evidence="3">Aldehyde dehydrogenase</fullName>
    </recommendedName>
</protein>
<dbReference type="PIRSF" id="PIRSF036492">
    <property type="entry name" value="ALDH"/>
    <property type="match status" value="1"/>
</dbReference>
<keyword evidence="2 3" id="KW-0560">Oxidoreductase</keyword>
<dbReference type="Gene3D" id="3.40.309.10">
    <property type="entry name" value="Aldehyde Dehydrogenase, Chain A, domain 2"/>
    <property type="match status" value="1"/>
</dbReference>
<organism evidence="8 9">
    <name type="scientific">Virgibacillus xinjiangensis</name>
    <dbReference type="NCBI Taxonomy" id="393090"/>
    <lineage>
        <taxon>Bacteria</taxon>
        <taxon>Bacillati</taxon>
        <taxon>Bacillota</taxon>
        <taxon>Bacilli</taxon>
        <taxon>Bacillales</taxon>
        <taxon>Bacillaceae</taxon>
        <taxon>Virgibacillus</taxon>
    </lineage>
</organism>
<dbReference type="PROSITE" id="PS00687">
    <property type="entry name" value="ALDEHYDE_DEHYDR_GLU"/>
    <property type="match status" value="1"/>
</dbReference>
<evidence type="ECO:0000256" key="2">
    <source>
        <dbReference type="ARBA" id="ARBA00023002"/>
    </source>
</evidence>
<dbReference type="EMBL" id="JBHRSA010000004">
    <property type="protein sequence ID" value="MFC3038997.1"/>
    <property type="molecule type" value="Genomic_DNA"/>
</dbReference>
<feature type="active site" evidence="4">
    <location>
        <position position="210"/>
    </location>
</feature>
<evidence type="ECO:0000256" key="6">
    <source>
        <dbReference type="SAM" id="Coils"/>
    </source>
</evidence>
<dbReference type="SUPFAM" id="SSF53720">
    <property type="entry name" value="ALDH-like"/>
    <property type="match status" value="1"/>
</dbReference>
<comment type="caution">
    <text evidence="8">The sequence shown here is derived from an EMBL/GenBank/DDBJ whole genome shotgun (WGS) entry which is preliminary data.</text>
</comment>
<dbReference type="InterPro" id="IPR016160">
    <property type="entry name" value="Ald_DH_CS_CYS"/>
</dbReference>
<dbReference type="PANTHER" id="PTHR43570:SF16">
    <property type="entry name" value="ALDEHYDE DEHYDROGENASE TYPE III, ISOFORM Q"/>
    <property type="match status" value="1"/>
</dbReference>
<evidence type="ECO:0000256" key="4">
    <source>
        <dbReference type="PROSITE-ProRule" id="PRU10007"/>
    </source>
</evidence>
<comment type="similarity">
    <text evidence="1 3 5">Belongs to the aldehyde dehydrogenase family.</text>
</comment>
<dbReference type="RefSeq" id="WP_390267540.1">
    <property type="nucleotide sequence ID" value="NZ_JBHRSA010000004.1"/>
</dbReference>
<evidence type="ECO:0000259" key="7">
    <source>
        <dbReference type="Pfam" id="PF00171"/>
    </source>
</evidence>
<keyword evidence="6" id="KW-0175">Coiled coil</keyword>
<dbReference type="InterPro" id="IPR012394">
    <property type="entry name" value="Aldehyde_DH_NAD(P)"/>
</dbReference>
<sequence>MNSLESIVADQRTYFQHGNTLGYEIRKEQLQKLKQMLKEFESEIYQALKSDLNKSRHETLTTELGFLYSEIDFAIKNLRYWMEPVKAASPLTHKGSKSFILAEPYGVTLIISPWNYPLQLALSPVIGALAAGNCAVIKPSEYSRATSSLLARMIKSTFNPSYITVVEGAKETSEQLLKQRFDYIFFTGSTEVGKIVMKQASEHLTPVTLELGGKSPVIVDKDANINLAAKRIVWGKYTNAGQTCVAPDYLYVHEKVKFKLLKAMKKQIKNFYGREPLKNPDYIRIINHKHYSRLEQYLTNGTILHGGNTNSETLSIEPTILDKISWDDPVMQDEIFGPILPVLTFSNIEEAVEVIKTKEKPLALYYFSENEKAQEQIIRYLSFGGGSINDTLYHLANPHLPFGGVGASGMGNYHGEYSFQTFSHSKSVLKQSTKFDLPFRYPGGKLTHKVVKRMMK</sequence>
<evidence type="ECO:0000313" key="9">
    <source>
        <dbReference type="Proteomes" id="UP001595279"/>
    </source>
</evidence>
<dbReference type="Pfam" id="PF00171">
    <property type="entry name" value="Aldedh"/>
    <property type="match status" value="1"/>
</dbReference>
<dbReference type="CDD" id="cd07136">
    <property type="entry name" value="ALDH_YwdH-P39616"/>
    <property type="match status" value="1"/>
</dbReference>
<dbReference type="InterPro" id="IPR015590">
    <property type="entry name" value="Aldehyde_DH_dom"/>
</dbReference>
<evidence type="ECO:0000313" key="8">
    <source>
        <dbReference type="EMBL" id="MFC3038997.1"/>
    </source>
</evidence>
<keyword evidence="9" id="KW-1185">Reference proteome</keyword>